<name>A0A7Z2VWH6_9BURK</name>
<dbReference type="InterPro" id="IPR003615">
    <property type="entry name" value="HNH_nuc"/>
</dbReference>
<protein>
    <submittedName>
        <fullName evidence="2">HNH endonuclease</fullName>
    </submittedName>
</protein>
<evidence type="ECO:0000259" key="1">
    <source>
        <dbReference type="Pfam" id="PF01844"/>
    </source>
</evidence>
<keyword evidence="2" id="KW-0255">Endonuclease</keyword>
<dbReference type="InterPro" id="IPR002711">
    <property type="entry name" value="HNH"/>
</dbReference>
<evidence type="ECO:0000313" key="3">
    <source>
        <dbReference type="Proteomes" id="UP000502415"/>
    </source>
</evidence>
<evidence type="ECO:0000313" key="2">
    <source>
        <dbReference type="EMBL" id="QJE00484.1"/>
    </source>
</evidence>
<keyword evidence="2" id="KW-0540">Nuclease</keyword>
<dbReference type="CDD" id="cd00085">
    <property type="entry name" value="HNHc"/>
    <property type="match status" value="1"/>
</dbReference>
<dbReference type="Pfam" id="PF01844">
    <property type="entry name" value="HNH"/>
    <property type="match status" value="1"/>
</dbReference>
<feature type="domain" description="HNH" evidence="1">
    <location>
        <begin position="62"/>
        <end position="108"/>
    </location>
</feature>
<dbReference type="KEGG" id="mfy:HH212_11015"/>
<dbReference type="GO" id="GO:0004519">
    <property type="term" value="F:endonuclease activity"/>
    <property type="evidence" value="ECO:0007669"/>
    <property type="project" value="UniProtKB-KW"/>
</dbReference>
<dbReference type="GO" id="GO:0008270">
    <property type="term" value="F:zinc ion binding"/>
    <property type="evidence" value="ECO:0007669"/>
    <property type="project" value="InterPro"/>
</dbReference>
<reference evidence="2 3" key="1">
    <citation type="submission" date="2020-04" db="EMBL/GenBank/DDBJ databases">
        <title>Genome sequencing of novel species.</title>
        <authorList>
            <person name="Heo J."/>
            <person name="Kim S.-J."/>
            <person name="Kim J.-S."/>
            <person name="Hong S.-B."/>
            <person name="Kwon S.-W."/>
        </authorList>
    </citation>
    <scope>NUCLEOTIDE SEQUENCE [LARGE SCALE GENOMIC DNA]</scope>
    <source>
        <strain evidence="2 3">GN2-R2</strain>
    </source>
</reference>
<keyword evidence="2" id="KW-0378">Hydrolase</keyword>
<organism evidence="2 3">
    <name type="scientific">Massilia forsythiae</name>
    <dbReference type="NCBI Taxonomy" id="2728020"/>
    <lineage>
        <taxon>Bacteria</taxon>
        <taxon>Pseudomonadati</taxon>
        <taxon>Pseudomonadota</taxon>
        <taxon>Betaproteobacteria</taxon>
        <taxon>Burkholderiales</taxon>
        <taxon>Oxalobacteraceae</taxon>
        <taxon>Telluria group</taxon>
        <taxon>Massilia</taxon>
    </lineage>
</organism>
<dbReference type="Proteomes" id="UP000502415">
    <property type="component" value="Chromosome"/>
</dbReference>
<keyword evidence="3" id="KW-1185">Reference proteome</keyword>
<dbReference type="RefSeq" id="WP_170202516.1">
    <property type="nucleotide sequence ID" value="NZ_CP051685.1"/>
</dbReference>
<dbReference type="EMBL" id="CP051685">
    <property type="protein sequence ID" value="QJE00484.1"/>
    <property type="molecule type" value="Genomic_DNA"/>
</dbReference>
<dbReference type="Gene3D" id="1.10.30.50">
    <property type="match status" value="1"/>
</dbReference>
<dbReference type="AlphaFoldDB" id="A0A7Z2VWH6"/>
<gene>
    <name evidence="2" type="ORF">HH212_11015</name>
</gene>
<accession>A0A7Z2VWH6</accession>
<sequence length="197" mass="22124">MARAKGKKHLDFDLPGSSKITGRKSTITGLFLTSITPCIEPSDAEIREALEVLGMKPGNCVCAYCGDPRTEWDHFRAIVKDRKPTGYITEIANLVPSCGKCNQSKGNKPWRKWIKSTARHSPANRNVVDLEQRIARLAAYEKWREPCKLNYEALLGDEHWKSHMSNLQSVLDLLSLAEKHAEICRQLLAQASPRLGL</sequence>
<dbReference type="GO" id="GO:0003676">
    <property type="term" value="F:nucleic acid binding"/>
    <property type="evidence" value="ECO:0007669"/>
    <property type="project" value="InterPro"/>
</dbReference>
<proteinExistence type="predicted"/>